<reference evidence="1" key="2">
    <citation type="journal article" date="2015" name="Fish Shellfish Immunol.">
        <title>Early steps in the European eel (Anguilla anguilla)-Vibrio vulnificus interaction in the gills: Role of the RtxA13 toxin.</title>
        <authorList>
            <person name="Callol A."/>
            <person name="Pajuelo D."/>
            <person name="Ebbesson L."/>
            <person name="Teles M."/>
            <person name="MacKenzie S."/>
            <person name="Amaro C."/>
        </authorList>
    </citation>
    <scope>NUCLEOTIDE SEQUENCE</scope>
</reference>
<protein>
    <submittedName>
        <fullName evidence="1">Uncharacterized protein</fullName>
    </submittedName>
</protein>
<dbReference type="EMBL" id="GBXM01077788">
    <property type="protein sequence ID" value="JAH30789.1"/>
    <property type="molecule type" value="Transcribed_RNA"/>
</dbReference>
<reference evidence="1" key="1">
    <citation type="submission" date="2014-11" db="EMBL/GenBank/DDBJ databases">
        <authorList>
            <person name="Amaro Gonzalez C."/>
        </authorList>
    </citation>
    <scope>NUCLEOTIDE SEQUENCE</scope>
</reference>
<organism evidence="1">
    <name type="scientific">Anguilla anguilla</name>
    <name type="common">European freshwater eel</name>
    <name type="synonym">Muraena anguilla</name>
    <dbReference type="NCBI Taxonomy" id="7936"/>
    <lineage>
        <taxon>Eukaryota</taxon>
        <taxon>Metazoa</taxon>
        <taxon>Chordata</taxon>
        <taxon>Craniata</taxon>
        <taxon>Vertebrata</taxon>
        <taxon>Euteleostomi</taxon>
        <taxon>Actinopterygii</taxon>
        <taxon>Neopterygii</taxon>
        <taxon>Teleostei</taxon>
        <taxon>Anguilliformes</taxon>
        <taxon>Anguillidae</taxon>
        <taxon>Anguilla</taxon>
    </lineage>
</organism>
<evidence type="ECO:0000313" key="1">
    <source>
        <dbReference type="EMBL" id="JAH30789.1"/>
    </source>
</evidence>
<dbReference type="AlphaFoldDB" id="A0A0E9RNY8"/>
<sequence>MARGTRYTAFDTFLDRVLSARKSIQWNKKKSKNNVWQLSSTFGLTT</sequence>
<proteinExistence type="predicted"/>
<name>A0A0E9RNY8_ANGAN</name>
<accession>A0A0E9RNY8</accession>